<proteinExistence type="inferred from homology"/>
<organism evidence="3 4">
    <name type="scientific">Psychrobacillus soli</name>
    <dbReference type="NCBI Taxonomy" id="1543965"/>
    <lineage>
        <taxon>Bacteria</taxon>
        <taxon>Bacillati</taxon>
        <taxon>Bacillota</taxon>
        <taxon>Bacilli</taxon>
        <taxon>Bacillales</taxon>
        <taxon>Bacillaceae</taxon>
        <taxon>Psychrobacillus</taxon>
    </lineage>
</organism>
<name>A0A544TKH5_9BACI</name>
<dbReference type="NCBIfam" id="NF005559">
    <property type="entry name" value="PRK07231.1"/>
    <property type="match status" value="1"/>
</dbReference>
<accession>A0A544TKH5</accession>
<protein>
    <submittedName>
        <fullName evidence="3">SDR family oxidoreductase</fullName>
    </submittedName>
</protein>
<evidence type="ECO:0000313" key="3">
    <source>
        <dbReference type="EMBL" id="TQR17933.1"/>
    </source>
</evidence>
<dbReference type="FunFam" id="3.40.50.720:FF:000084">
    <property type="entry name" value="Short-chain dehydrogenase reductase"/>
    <property type="match status" value="1"/>
</dbReference>
<dbReference type="InterPro" id="IPR036291">
    <property type="entry name" value="NAD(P)-bd_dom_sf"/>
</dbReference>
<gene>
    <name evidence="3" type="ORF">FG383_03515</name>
</gene>
<dbReference type="Gene3D" id="3.40.50.720">
    <property type="entry name" value="NAD(P)-binding Rossmann-like Domain"/>
    <property type="match status" value="1"/>
</dbReference>
<dbReference type="PANTHER" id="PTHR24321:SF8">
    <property type="entry name" value="ESTRADIOL 17-BETA-DEHYDROGENASE 8-RELATED"/>
    <property type="match status" value="1"/>
</dbReference>
<dbReference type="EMBL" id="VDGG01000005">
    <property type="protein sequence ID" value="TQR17933.1"/>
    <property type="molecule type" value="Genomic_DNA"/>
</dbReference>
<reference evidence="3 4" key="1">
    <citation type="submission" date="2019-05" db="EMBL/GenBank/DDBJ databases">
        <title>Psychrobacillus vulpis sp. nov., a new species isolated from feces of a red fox that inhabits in The Tablas de Daimiel Natural Park, Albacete, Spain.</title>
        <authorList>
            <person name="Rodriguez M."/>
            <person name="Reina J.C."/>
            <person name="Bejar V."/>
            <person name="Llamas I."/>
        </authorList>
    </citation>
    <scope>NUCLEOTIDE SEQUENCE [LARGE SCALE GENOMIC DNA]</scope>
    <source>
        <strain evidence="3 4">NHI-2</strain>
    </source>
</reference>
<dbReference type="PRINTS" id="PR00080">
    <property type="entry name" value="SDRFAMILY"/>
</dbReference>
<keyword evidence="2" id="KW-0560">Oxidoreductase</keyword>
<dbReference type="SUPFAM" id="SSF51735">
    <property type="entry name" value="NAD(P)-binding Rossmann-fold domains"/>
    <property type="match status" value="1"/>
</dbReference>
<dbReference type="InterPro" id="IPR002347">
    <property type="entry name" value="SDR_fam"/>
</dbReference>
<comment type="caution">
    <text evidence="3">The sequence shown here is derived from an EMBL/GenBank/DDBJ whole genome shotgun (WGS) entry which is preliminary data.</text>
</comment>
<dbReference type="PANTHER" id="PTHR24321">
    <property type="entry name" value="DEHYDROGENASES, SHORT CHAIN"/>
    <property type="match status" value="1"/>
</dbReference>
<dbReference type="Pfam" id="PF13561">
    <property type="entry name" value="adh_short_C2"/>
    <property type="match status" value="1"/>
</dbReference>
<dbReference type="PROSITE" id="PS00061">
    <property type="entry name" value="ADH_SHORT"/>
    <property type="match status" value="1"/>
</dbReference>
<dbReference type="GO" id="GO:0016491">
    <property type="term" value="F:oxidoreductase activity"/>
    <property type="evidence" value="ECO:0007669"/>
    <property type="project" value="UniProtKB-KW"/>
</dbReference>
<dbReference type="InterPro" id="IPR020904">
    <property type="entry name" value="Sc_DH/Rdtase_CS"/>
</dbReference>
<dbReference type="GO" id="GO:0008206">
    <property type="term" value="P:bile acid metabolic process"/>
    <property type="evidence" value="ECO:0007669"/>
    <property type="project" value="UniProtKB-ARBA"/>
</dbReference>
<keyword evidence="4" id="KW-1185">Reference proteome</keyword>
<evidence type="ECO:0000313" key="4">
    <source>
        <dbReference type="Proteomes" id="UP000318937"/>
    </source>
</evidence>
<comment type="similarity">
    <text evidence="1">Belongs to the short-chain dehydrogenases/reductases (SDR) family.</text>
</comment>
<dbReference type="OrthoDB" id="286404at2"/>
<dbReference type="PRINTS" id="PR00081">
    <property type="entry name" value="GDHRDH"/>
</dbReference>
<sequence length="250" mass="26367">MMRLKDKVAIVTGAGSGNGAAIARGFLAEGAKVVFADININAALEVASQSGAGKDDWMAVEVDVANPASVKELIYKSMKAFSRLDIMVANAGITIRKPFLELTESDYDKVMDVNAKGVFFCSQEAARIMDEQGGGSIIHMSSTTSVLAEANAVQYGASKGAVAAMTRHMALDLGHRNIRVNAIAPGTIQTNLTGSRLQDEEVVAKEADLTMLKRIGQPSDIVGATIFLASDESSFITGTQIFVDGGYSVK</sequence>
<dbReference type="Proteomes" id="UP000318937">
    <property type="component" value="Unassembled WGS sequence"/>
</dbReference>
<evidence type="ECO:0000256" key="1">
    <source>
        <dbReference type="ARBA" id="ARBA00006484"/>
    </source>
</evidence>
<dbReference type="RefSeq" id="WP_142605468.1">
    <property type="nucleotide sequence ID" value="NZ_VDGG01000005.1"/>
</dbReference>
<evidence type="ECO:0000256" key="2">
    <source>
        <dbReference type="ARBA" id="ARBA00023002"/>
    </source>
</evidence>
<dbReference type="AlphaFoldDB" id="A0A544TKH5"/>